<evidence type="ECO:0000256" key="1">
    <source>
        <dbReference type="SAM" id="MobiDB-lite"/>
    </source>
</evidence>
<protein>
    <submittedName>
        <fullName evidence="2">Uncharacterized protein</fullName>
    </submittedName>
</protein>
<comment type="caution">
    <text evidence="2">The sequence shown here is derived from an EMBL/GenBank/DDBJ whole genome shotgun (WGS) entry which is preliminary data.</text>
</comment>
<reference evidence="2 3" key="1">
    <citation type="submission" date="2024-01" db="EMBL/GenBank/DDBJ databases">
        <title>The genomes of 5 underutilized Papilionoideae crops provide insights into root nodulation and disease resistanc.</title>
        <authorList>
            <person name="Jiang F."/>
        </authorList>
    </citation>
    <scope>NUCLEOTIDE SEQUENCE [LARGE SCALE GENOMIC DNA]</scope>
    <source>
        <strain evidence="2">LVBAO_FW01</strain>
        <tissue evidence="2">Leaves</tissue>
    </source>
</reference>
<keyword evidence="3" id="KW-1185">Reference proteome</keyword>
<sequence>MTLGFWKRAWPLPRGRKREQWIRVEGVAFDLALGQTEREDLEPRSPGEGFGYSIEVKEDTAKDWRT</sequence>
<dbReference type="AlphaFoldDB" id="A0AAN9N1C5"/>
<feature type="region of interest" description="Disordered" evidence="1">
    <location>
        <begin position="38"/>
        <end position="66"/>
    </location>
</feature>
<evidence type="ECO:0000313" key="2">
    <source>
        <dbReference type="EMBL" id="KAK7361493.1"/>
    </source>
</evidence>
<organism evidence="2 3">
    <name type="scientific">Canavalia gladiata</name>
    <name type="common">Sword bean</name>
    <name type="synonym">Dolichos gladiatus</name>
    <dbReference type="NCBI Taxonomy" id="3824"/>
    <lineage>
        <taxon>Eukaryota</taxon>
        <taxon>Viridiplantae</taxon>
        <taxon>Streptophyta</taxon>
        <taxon>Embryophyta</taxon>
        <taxon>Tracheophyta</taxon>
        <taxon>Spermatophyta</taxon>
        <taxon>Magnoliopsida</taxon>
        <taxon>eudicotyledons</taxon>
        <taxon>Gunneridae</taxon>
        <taxon>Pentapetalae</taxon>
        <taxon>rosids</taxon>
        <taxon>fabids</taxon>
        <taxon>Fabales</taxon>
        <taxon>Fabaceae</taxon>
        <taxon>Papilionoideae</taxon>
        <taxon>50 kb inversion clade</taxon>
        <taxon>NPAAA clade</taxon>
        <taxon>indigoferoid/millettioid clade</taxon>
        <taxon>Phaseoleae</taxon>
        <taxon>Canavalia</taxon>
    </lineage>
</organism>
<gene>
    <name evidence="2" type="ORF">VNO77_03561</name>
</gene>
<name>A0AAN9N1C5_CANGL</name>
<dbReference type="Proteomes" id="UP001367508">
    <property type="component" value="Unassembled WGS sequence"/>
</dbReference>
<evidence type="ECO:0000313" key="3">
    <source>
        <dbReference type="Proteomes" id="UP001367508"/>
    </source>
</evidence>
<proteinExistence type="predicted"/>
<dbReference type="EMBL" id="JAYMYQ010000001">
    <property type="protein sequence ID" value="KAK7361493.1"/>
    <property type="molecule type" value="Genomic_DNA"/>
</dbReference>
<feature type="compositionally biased region" description="Basic and acidic residues" evidence="1">
    <location>
        <begin position="55"/>
        <end position="66"/>
    </location>
</feature>
<accession>A0AAN9N1C5</accession>